<name>E8TMY1_MESCW</name>
<reference evidence="2" key="1">
    <citation type="submission" date="2011-01" db="EMBL/GenBank/DDBJ databases">
        <title>Complete sequence of chromosome of Mesorhizobium ciceri bv. biserrulae WSM1271.</title>
        <authorList>
            <person name="Lucas S."/>
            <person name="Copeland A."/>
            <person name="Lapidus A."/>
            <person name="Cheng J.-F."/>
            <person name="Goodwin L."/>
            <person name="Pitluck S."/>
            <person name="Teshima H."/>
            <person name="Detter J.C."/>
            <person name="Han C."/>
            <person name="Tapia R."/>
            <person name="Land M."/>
            <person name="Hauser L."/>
            <person name="Kyrpides N."/>
            <person name="Ivanova N."/>
            <person name="Nandasena K."/>
            <person name="Reeve W.G."/>
            <person name="Howieson J.G."/>
            <person name="O'Hara G."/>
            <person name="Tiwari R.P."/>
            <person name="Woyke T."/>
        </authorList>
    </citation>
    <scope>NUCLEOTIDE SEQUENCE [LARGE SCALE GENOMIC DNA]</scope>
    <source>
        <strain evidence="2">HAMBI 2942 / LMG 23838 / WSM1271</strain>
    </source>
</reference>
<gene>
    <name evidence="1" type="ordered locus">Mesci_0113</name>
</gene>
<dbReference type="HOGENOM" id="CLU_2844774_0_0_5"/>
<dbReference type="KEGG" id="mci:Mesci_0113"/>
<dbReference type="Proteomes" id="UP000007471">
    <property type="component" value="Chromosome"/>
</dbReference>
<proteinExistence type="predicted"/>
<evidence type="ECO:0000313" key="1">
    <source>
        <dbReference type="EMBL" id="ADV09286.1"/>
    </source>
</evidence>
<dbReference type="STRING" id="765698.Mesci_0113"/>
<evidence type="ECO:0000313" key="2">
    <source>
        <dbReference type="Proteomes" id="UP000007471"/>
    </source>
</evidence>
<dbReference type="PATRIC" id="fig|765698.3.peg.523"/>
<sequence>MPASASWCFGWEGFQSLSFMLPQSSSSARYVFNGVRAQIRYLHTENIANLAVRATALDRMVAALN</sequence>
<dbReference type="EMBL" id="CP002447">
    <property type="protein sequence ID" value="ADV09286.1"/>
    <property type="molecule type" value="Genomic_DNA"/>
</dbReference>
<dbReference type="OrthoDB" id="9986040at2"/>
<accession>E8TMY1</accession>
<organism evidence="1 2">
    <name type="scientific">Mesorhizobium ciceri biovar biserrulae (strain HAMBI 2942 / LMG 23838 / WSM1271)</name>
    <dbReference type="NCBI Taxonomy" id="765698"/>
    <lineage>
        <taxon>Bacteria</taxon>
        <taxon>Pseudomonadati</taxon>
        <taxon>Pseudomonadota</taxon>
        <taxon>Alphaproteobacteria</taxon>
        <taxon>Hyphomicrobiales</taxon>
        <taxon>Phyllobacteriaceae</taxon>
        <taxon>Mesorhizobium</taxon>
    </lineage>
</organism>
<dbReference type="AlphaFoldDB" id="E8TMY1"/>
<protein>
    <submittedName>
        <fullName evidence="1">Uncharacterized protein</fullName>
    </submittedName>
</protein>